<gene>
    <name evidence="2" type="ordered locus">Saro_1063</name>
</gene>
<dbReference type="Proteomes" id="UP000009134">
    <property type="component" value="Chromosome"/>
</dbReference>
<dbReference type="AlphaFoldDB" id="Q2G9G5"/>
<feature type="signal peptide" evidence="1">
    <location>
        <begin position="1"/>
        <end position="21"/>
    </location>
</feature>
<name>Q2G9G5_NOVAD</name>
<evidence type="ECO:0000256" key="1">
    <source>
        <dbReference type="SAM" id="SignalP"/>
    </source>
</evidence>
<sequence>MKSFVGAFAAFALLAASPAGAQGCLDRETLTAARVHEFSTMMLAVSLRCRAIGVDIGAGNSAMLATHGPVFAAAHRRLQAFFGPDAHAFDGYATRLGNRYGAGATDPANCRRFETVARDLAASPGPAALGRVVFAMVAQPKIAGPACPPR</sequence>
<dbReference type="HOGENOM" id="CLU_1738630_0_0_5"/>
<accession>Q2G9G5</accession>
<proteinExistence type="predicted"/>
<dbReference type="KEGG" id="nar:Saro_1063"/>
<evidence type="ECO:0000313" key="3">
    <source>
        <dbReference type="Proteomes" id="UP000009134"/>
    </source>
</evidence>
<dbReference type="RefSeq" id="WP_011444722.1">
    <property type="nucleotide sequence ID" value="NC_007794.1"/>
</dbReference>
<keyword evidence="1" id="KW-0732">Signal</keyword>
<protein>
    <recommendedName>
        <fullName evidence="4">S-adenosyl-L-homocysteine hydrolase</fullName>
    </recommendedName>
</protein>
<keyword evidence="3" id="KW-1185">Reference proteome</keyword>
<evidence type="ECO:0000313" key="2">
    <source>
        <dbReference type="EMBL" id="ABD25508.1"/>
    </source>
</evidence>
<dbReference type="PROSITE" id="PS51257">
    <property type="entry name" value="PROKAR_LIPOPROTEIN"/>
    <property type="match status" value="1"/>
</dbReference>
<dbReference type="EMBL" id="CP000248">
    <property type="protein sequence ID" value="ABD25508.1"/>
    <property type="molecule type" value="Genomic_DNA"/>
</dbReference>
<dbReference type="STRING" id="279238.Saro_1063"/>
<evidence type="ECO:0008006" key="4">
    <source>
        <dbReference type="Google" id="ProtNLM"/>
    </source>
</evidence>
<reference evidence="3" key="1">
    <citation type="submission" date="2006-01" db="EMBL/GenBank/DDBJ databases">
        <title>Complete sequence of Novosphingobium aromaticivorans DSM 12444.</title>
        <authorList>
            <consortium name="US DOE Joint Genome Institute"/>
            <person name="Copeland A."/>
            <person name="Lucas S."/>
            <person name="Lapidus A."/>
            <person name="Barry K."/>
            <person name="Detter J.C."/>
            <person name="Glavina T."/>
            <person name="Hammon N."/>
            <person name="Israni S."/>
            <person name="Pitluck S."/>
            <person name="Chain P."/>
            <person name="Malfatti S."/>
            <person name="Shin M."/>
            <person name="Vergez L."/>
            <person name="Schmutz J."/>
            <person name="Larimer F."/>
            <person name="Land M."/>
            <person name="Kyrpides N."/>
            <person name="Ivanova N."/>
            <person name="Fredrickson J."/>
            <person name="Balkwill D."/>
            <person name="Romine M.F."/>
            <person name="Richardson P."/>
        </authorList>
    </citation>
    <scope>NUCLEOTIDE SEQUENCE [LARGE SCALE GENOMIC DNA]</scope>
    <source>
        <strain evidence="3">ATCC 700278 / DSM 12444 / CCUG 56034 / CIP 105152 / NBRC 16084 / F199</strain>
    </source>
</reference>
<feature type="chain" id="PRO_5004208123" description="S-adenosyl-L-homocysteine hydrolase" evidence="1">
    <location>
        <begin position="22"/>
        <end position="150"/>
    </location>
</feature>
<organism evidence="2 3">
    <name type="scientific">Novosphingobium aromaticivorans (strain ATCC 700278 / DSM 12444 / CCUG 56034 / CIP 105152 / NBRC 16084 / F199)</name>
    <dbReference type="NCBI Taxonomy" id="279238"/>
    <lineage>
        <taxon>Bacteria</taxon>
        <taxon>Pseudomonadati</taxon>
        <taxon>Pseudomonadota</taxon>
        <taxon>Alphaproteobacteria</taxon>
        <taxon>Sphingomonadales</taxon>
        <taxon>Sphingomonadaceae</taxon>
        <taxon>Novosphingobium</taxon>
    </lineage>
</organism>